<dbReference type="RefSeq" id="WP_309853015.1">
    <property type="nucleotide sequence ID" value="NZ_JAVDQJ010000004.1"/>
</dbReference>
<dbReference type="Proteomes" id="UP001185331">
    <property type="component" value="Unassembled WGS sequence"/>
</dbReference>
<evidence type="ECO:0000256" key="1">
    <source>
        <dbReference type="SAM" id="Phobius"/>
    </source>
</evidence>
<evidence type="ECO:0000313" key="2">
    <source>
        <dbReference type="EMBL" id="MDR6218615.1"/>
    </source>
</evidence>
<accession>A0AAE4BM20</accession>
<feature type="transmembrane region" description="Helical" evidence="1">
    <location>
        <begin position="69"/>
        <end position="89"/>
    </location>
</feature>
<name>A0AAE4BM20_9DEIO</name>
<comment type="caution">
    <text evidence="2">The sequence shown here is derived from an EMBL/GenBank/DDBJ whole genome shotgun (WGS) entry which is preliminary data.</text>
</comment>
<sequence length="213" mass="22725">MTPEETVYWEGLAQAARATALDKLQASASNWVKVLAALLGVLALVGVTLSPTAWDDRQLLIGTWDATRAAPALLVLMFLGLLAATWFANAGAQSTARQMHYDAQGYRADYLAASEDALRNIRSFRRVLLLTALPFLLYGLIGLLSGPKDANLTLFQATTTEGMYCGTLTKDPSTGLLSLTIADNKVIPAPGTNLPVITALTPVKDCYSSPPAK</sequence>
<keyword evidence="1" id="KW-0812">Transmembrane</keyword>
<gene>
    <name evidence="2" type="ORF">J2Y00_002212</name>
</gene>
<keyword evidence="1" id="KW-0472">Membrane</keyword>
<protein>
    <submittedName>
        <fullName evidence="2">Uncharacterized protein</fullName>
    </submittedName>
</protein>
<feature type="transmembrane region" description="Helical" evidence="1">
    <location>
        <begin position="127"/>
        <end position="146"/>
    </location>
</feature>
<evidence type="ECO:0000313" key="3">
    <source>
        <dbReference type="Proteomes" id="UP001185331"/>
    </source>
</evidence>
<feature type="transmembrane region" description="Helical" evidence="1">
    <location>
        <begin position="31"/>
        <end position="49"/>
    </location>
</feature>
<dbReference type="AlphaFoldDB" id="A0AAE4BM20"/>
<dbReference type="EMBL" id="JAVDQK010000005">
    <property type="protein sequence ID" value="MDR6218615.1"/>
    <property type="molecule type" value="Genomic_DNA"/>
</dbReference>
<keyword evidence="1" id="KW-1133">Transmembrane helix</keyword>
<reference evidence="2" key="1">
    <citation type="submission" date="2023-07" db="EMBL/GenBank/DDBJ databases">
        <title>Sorghum-associated microbial communities from plants grown in Nebraska, USA.</title>
        <authorList>
            <person name="Schachtman D."/>
        </authorList>
    </citation>
    <scope>NUCLEOTIDE SEQUENCE</scope>
    <source>
        <strain evidence="2">BE330</strain>
    </source>
</reference>
<organism evidence="2 3">
    <name type="scientific">Deinococcus soli</name>
    <name type="common">ex Cha et al. 2016</name>
    <dbReference type="NCBI Taxonomy" id="1309411"/>
    <lineage>
        <taxon>Bacteria</taxon>
        <taxon>Thermotogati</taxon>
        <taxon>Deinococcota</taxon>
        <taxon>Deinococci</taxon>
        <taxon>Deinococcales</taxon>
        <taxon>Deinococcaceae</taxon>
        <taxon>Deinococcus</taxon>
    </lineage>
</organism>
<proteinExistence type="predicted"/>